<evidence type="ECO:0000256" key="3">
    <source>
        <dbReference type="ARBA" id="ARBA00022741"/>
    </source>
</evidence>
<accession>R0B4U4</accession>
<evidence type="ECO:0000256" key="2">
    <source>
        <dbReference type="ARBA" id="ARBA00022695"/>
    </source>
</evidence>
<dbReference type="GO" id="GO:0005524">
    <property type="term" value="F:ATP binding"/>
    <property type="evidence" value="ECO:0007669"/>
    <property type="project" value="UniProtKB-KW"/>
</dbReference>
<organism evidence="9 10">
    <name type="scientific">Enterocloster bolteae 90B8</name>
    <dbReference type="NCBI Taxonomy" id="997897"/>
    <lineage>
        <taxon>Bacteria</taxon>
        <taxon>Bacillati</taxon>
        <taxon>Bacillota</taxon>
        <taxon>Clostridia</taxon>
        <taxon>Lachnospirales</taxon>
        <taxon>Lachnospiraceae</taxon>
        <taxon>Enterocloster</taxon>
    </lineage>
</organism>
<protein>
    <recommendedName>
        <fullName evidence="5">protein adenylyltransferase</fullName>
        <ecNumber evidence="5">2.7.7.108</ecNumber>
    </recommendedName>
</protein>
<dbReference type="HOGENOM" id="CLU_080158_0_2_9"/>
<reference evidence="9 10" key="1">
    <citation type="submission" date="2013-01" db="EMBL/GenBank/DDBJ databases">
        <title>The Genome Sequence of Clostridium bolteae 90B8.</title>
        <authorList>
            <consortium name="The Broad Institute Genome Sequencing Platform"/>
            <person name="Earl A."/>
            <person name="Ward D."/>
            <person name="Feldgarden M."/>
            <person name="Gevers D."/>
            <person name="Courvalin P."/>
            <person name="Lambert T."/>
            <person name="Walker B."/>
            <person name="Young S.K."/>
            <person name="Zeng Q."/>
            <person name="Gargeya S."/>
            <person name="Fitzgerald M."/>
            <person name="Haas B."/>
            <person name="Abouelleil A."/>
            <person name="Alvarado L."/>
            <person name="Arachchi H.M."/>
            <person name="Berlin A.M."/>
            <person name="Chapman S.B."/>
            <person name="Dewar J."/>
            <person name="Goldberg J."/>
            <person name="Griggs A."/>
            <person name="Gujja S."/>
            <person name="Hansen M."/>
            <person name="Howarth C."/>
            <person name="Imamovic A."/>
            <person name="Larimer J."/>
            <person name="McCowan C."/>
            <person name="Murphy C."/>
            <person name="Neiman D."/>
            <person name="Pearson M."/>
            <person name="Priest M."/>
            <person name="Roberts A."/>
            <person name="Saif S."/>
            <person name="Shea T."/>
            <person name="Sisk P."/>
            <person name="Sykes S."/>
            <person name="Wortman J."/>
            <person name="Nusbaum C."/>
            <person name="Birren B."/>
        </authorList>
    </citation>
    <scope>NUCLEOTIDE SEQUENCE [LARGE SCALE GENOMIC DNA]</scope>
    <source>
        <strain evidence="9 10">90B8</strain>
    </source>
</reference>
<evidence type="ECO:0000256" key="5">
    <source>
        <dbReference type="ARBA" id="ARBA00034531"/>
    </source>
</evidence>
<comment type="catalytic activity">
    <reaction evidence="6">
        <text>L-threonyl-[protein] + ATP = 3-O-(5'-adenylyl)-L-threonyl-[protein] + diphosphate</text>
        <dbReference type="Rhea" id="RHEA:54292"/>
        <dbReference type="Rhea" id="RHEA-COMP:11060"/>
        <dbReference type="Rhea" id="RHEA-COMP:13847"/>
        <dbReference type="ChEBI" id="CHEBI:30013"/>
        <dbReference type="ChEBI" id="CHEBI:30616"/>
        <dbReference type="ChEBI" id="CHEBI:33019"/>
        <dbReference type="ChEBI" id="CHEBI:138113"/>
        <dbReference type="EC" id="2.7.7.108"/>
    </reaction>
</comment>
<evidence type="ECO:0000256" key="4">
    <source>
        <dbReference type="ARBA" id="ARBA00022840"/>
    </source>
</evidence>
<keyword evidence="3" id="KW-0547">Nucleotide-binding</keyword>
<name>R0B4U4_9FIRM</name>
<dbReference type="GO" id="GO:0051302">
    <property type="term" value="P:regulation of cell division"/>
    <property type="evidence" value="ECO:0007669"/>
    <property type="project" value="TreeGrafter"/>
</dbReference>
<dbReference type="RefSeq" id="WP_002571973.1">
    <property type="nucleotide sequence ID" value="NZ_KB851152.1"/>
</dbReference>
<evidence type="ECO:0000313" key="9">
    <source>
        <dbReference type="EMBL" id="ENZ39242.1"/>
    </source>
</evidence>
<evidence type="ECO:0000256" key="7">
    <source>
        <dbReference type="ARBA" id="ARBA00048696"/>
    </source>
</evidence>
<keyword evidence="2" id="KW-0548">Nucleotidyltransferase</keyword>
<keyword evidence="1" id="KW-0808">Transferase</keyword>
<dbReference type="EMBL" id="AGYG01000015">
    <property type="protein sequence ID" value="ENZ39242.1"/>
    <property type="molecule type" value="Genomic_DNA"/>
</dbReference>
<dbReference type="Proteomes" id="UP000013041">
    <property type="component" value="Unassembled WGS sequence"/>
</dbReference>
<comment type="caution">
    <text evidence="9">The sequence shown here is derived from an EMBL/GenBank/DDBJ whole genome shotgun (WGS) entry which is preliminary data.</text>
</comment>
<evidence type="ECO:0000259" key="8">
    <source>
        <dbReference type="PROSITE" id="PS51459"/>
    </source>
</evidence>
<dbReference type="InterPro" id="IPR036597">
    <property type="entry name" value="Fido-like_dom_sf"/>
</dbReference>
<evidence type="ECO:0000256" key="6">
    <source>
        <dbReference type="ARBA" id="ARBA00047939"/>
    </source>
</evidence>
<dbReference type="SUPFAM" id="SSF140931">
    <property type="entry name" value="Fic-like"/>
    <property type="match status" value="1"/>
</dbReference>
<dbReference type="PROSITE" id="PS51459">
    <property type="entry name" value="FIDO"/>
    <property type="match status" value="1"/>
</dbReference>
<feature type="domain" description="Fido" evidence="8">
    <location>
        <begin position="59"/>
        <end position="199"/>
    </location>
</feature>
<dbReference type="PANTHER" id="PTHR39560">
    <property type="entry name" value="PROTEIN ADENYLYLTRANSFERASE FIC-RELATED"/>
    <property type="match status" value="1"/>
</dbReference>
<comment type="catalytic activity">
    <reaction evidence="7">
        <text>L-tyrosyl-[protein] + ATP = O-(5'-adenylyl)-L-tyrosyl-[protein] + diphosphate</text>
        <dbReference type="Rhea" id="RHEA:54288"/>
        <dbReference type="Rhea" id="RHEA-COMP:10136"/>
        <dbReference type="Rhea" id="RHEA-COMP:13846"/>
        <dbReference type="ChEBI" id="CHEBI:30616"/>
        <dbReference type="ChEBI" id="CHEBI:33019"/>
        <dbReference type="ChEBI" id="CHEBI:46858"/>
        <dbReference type="ChEBI" id="CHEBI:83624"/>
        <dbReference type="EC" id="2.7.7.108"/>
    </reaction>
</comment>
<dbReference type="AlphaFoldDB" id="R0B4U4"/>
<evidence type="ECO:0000313" key="10">
    <source>
        <dbReference type="Proteomes" id="UP000013041"/>
    </source>
</evidence>
<sequence>MGRNYRYEYEYDVRYCYPGSNVLKNKLNITDMDILEEAERRITSLRTVEAMKNGIRGKFDFDHLKRIHKFLFGDIYDWAGKVRLVNISKGNQFCRVEYIEQQMIEIFEKLQSEDYLQKVGSQSELAKRLAYYLGEINAIHPFREGNGRCQRMFIQLLSASVGYQLDFMKISEAEMLEASVRSFNLDYSMLEELIARAISTL</sequence>
<dbReference type="Pfam" id="PF02661">
    <property type="entry name" value="Fic"/>
    <property type="match status" value="1"/>
</dbReference>
<dbReference type="EC" id="2.7.7.108" evidence="5"/>
<proteinExistence type="predicted"/>
<keyword evidence="4" id="KW-0067">ATP-binding</keyword>
<gene>
    <name evidence="9" type="ORF">HMPREF1097_01983</name>
</gene>
<dbReference type="InterPro" id="IPR003812">
    <property type="entry name" value="Fido"/>
</dbReference>
<dbReference type="GO" id="GO:0070733">
    <property type="term" value="F:AMPylase activity"/>
    <property type="evidence" value="ECO:0007669"/>
    <property type="project" value="UniProtKB-EC"/>
</dbReference>
<dbReference type="PANTHER" id="PTHR39560:SF1">
    <property type="entry name" value="PROTEIN ADENYLYLTRANSFERASE FIC-RELATED"/>
    <property type="match status" value="1"/>
</dbReference>
<dbReference type="Gene3D" id="1.10.3290.10">
    <property type="entry name" value="Fido-like domain"/>
    <property type="match status" value="1"/>
</dbReference>
<evidence type="ECO:0000256" key="1">
    <source>
        <dbReference type="ARBA" id="ARBA00022679"/>
    </source>
</evidence>